<accession>A0A0F9FTT8</accession>
<proteinExistence type="predicted"/>
<name>A0A0F9FTT8_9ZZZZ</name>
<dbReference type="AlphaFoldDB" id="A0A0F9FTT8"/>
<sequence length="284" mass="32568">MQETRRTINPTNDLIAGQWCPIYLEPIRHSGELITIAVALLFNDPKQNRLISTLPKDITKCIYKERSHQLFNLAELVLEELNPVIKKSSDITTYQFSLDGISFGKVKHIREKNIDSMIRIAVNSSSSLSNITGMQEATDEPEEKWQDTIKQIVTNTRPSLAQSFNRPLILNKRKIATIGFVNNKLVTNFHDIRNKNFSQLLTFYTKSLLNLKNFADSTPLDINGEFWKGLILHRPKLSMRELKRYNNSIETLEYYANSLDINIRQVQESEEAAEIILASANNSN</sequence>
<dbReference type="EMBL" id="LAZR01022486">
    <property type="protein sequence ID" value="KKL81701.1"/>
    <property type="molecule type" value="Genomic_DNA"/>
</dbReference>
<evidence type="ECO:0000313" key="1">
    <source>
        <dbReference type="EMBL" id="KKL81701.1"/>
    </source>
</evidence>
<reference evidence="1" key="1">
    <citation type="journal article" date="2015" name="Nature">
        <title>Complex archaea that bridge the gap between prokaryotes and eukaryotes.</title>
        <authorList>
            <person name="Spang A."/>
            <person name="Saw J.H."/>
            <person name="Jorgensen S.L."/>
            <person name="Zaremba-Niedzwiedzka K."/>
            <person name="Martijn J."/>
            <person name="Lind A.E."/>
            <person name="van Eijk R."/>
            <person name="Schleper C."/>
            <person name="Guy L."/>
            <person name="Ettema T.J."/>
        </authorList>
    </citation>
    <scope>NUCLEOTIDE SEQUENCE</scope>
</reference>
<protein>
    <submittedName>
        <fullName evidence="1">Uncharacterized protein</fullName>
    </submittedName>
</protein>
<gene>
    <name evidence="1" type="ORF">LCGC14_1992130</name>
</gene>
<organism evidence="1">
    <name type="scientific">marine sediment metagenome</name>
    <dbReference type="NCBI Taxonomy" id="412755"/>
    <lineage>
        <taxon>unclassified sequences</taxon>
        <taxon>metagenomes</taxon>
        <taxon>ecological metagenomes</taxon>
    </lineage>
</organism>
<comment type="caution">
    <text evidence="1">The sequence shown here is derived from an EMBL/GenBank/DDBJ whole genome shotgun (WGS) entry which is preliminary data.</text>
</comment>